<dbReference type="SUPFAM" id="SSF103481">
    <property type="entry name" value="Multidrug resistance efflux transporter EmrE"/>
    <property type="match status" value="2"/>
</dbReference>
<name>A0ABW6BFA7_9SPHI</name>
<dbReference type="RefSeq" id="WP_320185900.1">
    <property type="nucleotide sequence ID" value="NZ_CP138332.1"/>
</dbReference>
<dbReference type="PANTHER" id="PTHR22911">
    <property type="entry name" value="ACYL-MALONYL CONDENSING ENZYME-RELATED"/>
    <property type="match status" value="1"/>
</dbReference>
<dbReference type="InterPro" id="IPR037185">
    <property type="entry name" value="EmrE-like"/>
</dbReference>
<feature type="domain" description="EamA" evidence="2">
    <location>
        <begin position="11"/>
        <end position="139"/>
    </location>
</feature>
<feature type="transmembrane region" description="Helical" evidence="1">
    <location>
        <begin position="210"/>
        <end position="231"/>
    </location>
</feature>
<dbReference type="PANTHER" id="PTHR22911:SF79">
    <property type="entry name" value="MOBA-LIKE NTP TRANSFERASE DOMAIN-CONTAINING PROTEIN"/>
    <property type="match status" value="1"/>
</dbReference>
<dbReference type="Proteomes" id="UP001597525">
    <property type="component" value="Unassembled WGS sequence"/>
</dbReference>
<feature type="transmembrane region" description="Helical" evidence="1">
    <location>
        <begin position="238"/>
        <end position="261"/>
    </location>
</feature>
<keyword evidence="4" id="KW-1185">Reference proteome</keyword>
<dbReference type="EMBL" id="JBHUPB010000008">
    <property type="protein sequence ID" value="MFD2968106.1"/>
    <property type="molecule type" value="Genomic_DNA"/>
</dbReference>
<feature type="transmembrane region" description="Helical" evidence="1">
    <location>
        <begin position="122"/>
        <end position="138"/>
    </location>
</feature>
<gene>
    <name evidence="3" type="ORF">ACFS7Y_11950</name>
</gene>
<reference evidence="4" key="1">
    <citation type="journal article" date="2019" name="Int. J. Syst. Evol. Microbiol.">
        <title>The Global Catalogue of Microorganisms (GCM) 10K type strain sequencing project: providing services to taxonomists for standard genome sequencing and annotation.</title>
        <authorList>
            <consortium name="The Broad Institute Genomics Platform"/>
            <consortium name="The Broad Institute Genome Sequencing Center for Infectious Disease"/>
            <person name="Wu L."/>
            <person name="Ma J."/>
        </authorList>
    </citation>
    <scope>NUCLEOTIDE SEQUENCE [LARGE SCALE GENOMIC DNA]</scope>
    <source>
        <strain evidence="4">KCTC 22814</strain>
    </source>
</reference>
<feature type="transmembrane region" description="Helical" evidence="1">
    <location>
        <begin position="90"/>
        <end position="110"/>
    </location>
</feature>
<feature type="transmembrane region" description="Helical" evidence="1">
    <location>
        <begin position="38"/>
        <end position="55"/>
    </location>
</feature>
<feature type="transmembrane region" description="Helical" evidence="1">
    <location>
        <begin position="176"/>
        <end position="195"/>
    </location>
</feature>
<sequence length="303" mass="33844">MKQFPINKNVLILHFTVLIWGFTGILGGLISVSALHLVWYRVLIAALSLFIYFILVGKSVQVTKERLLQFLAVGGVVGLHWVLFFHAIKISTVSVTLVTLSSVTLFTSILEPIINKKRISKADVAIGLVIVFGIYLIFTFEFQYVWGIVCGLSCAICASIFSILNARMVKHTSPTIITFYEMLGAFLWISLIMLFTGDFSEKMWLQGSDWAYLLLLGVLCTAIAYVLGVAVMKELSAFTVALTTNMEPVYGIILAVLIFGHKETMSAGFYVGALIVLGAVFVYPYIKTYIENKERRLINRKLR</sequence>
<organism evidence="3 4">
    <name type="scientific">Sphingobacterium bambusae</name>
    <dbReference type="NCBI Taxonomy" id="662858"/>
    <lineage>
        <taxon>Bacteria</taxon>
        <taxon>Pseudomonadati</taxon>
        <taxon>Bacteroidota</taxon>
        <taxon>Sphingobacteriia</taxon>
        <taxon>Sphingobacteriales</taxon>
        <taxon>Sphingobacteriaceae</taxon>
        <taxon>Sphingobacterium</taxon>
    </lineage>
</organism>
<accession>A0ABW6BFA7</accession>
<keyword evidence="1" id="KW-0472">Membrane</keyword>
<evidence type="ECO:0000259" key="2">
    <source>
        <dbReference type="Pfam" id="PF00892"/>
    </source>
</evidence>
<feature type="transmembrane region" description="Helical" evidence="1">
    <location>
        <begin position="67"/>
        <end position="84"/>
    </location>
</feature>
<dbReference type="InterPro" id="IPR000620">
    <property type="entry name" value="EamA_dom"/>
</dbReference>
<dbReference type="Pfam" id="PF00892">
    <property type="entry name" value="EamA"/>
    <property type="match status" value="2"/>
</dbReference>
<evidence type="ECO:0000313" key="3">
    <source>
        <dbReference type="EMBL" id="MFD2968106.1"/>
    </source>
</evidence>
<feature type="domain" description="EamA" evidence="2">
    <location>
        <begin position="146"/>
        <end position="282"/>
    </location>
</feature>
<feature type="transmembrane region" description="Helical" evidence="1">
    <location>
        <begin position="144"/>
        <end position="164"/>
    </location>
</feature>
<proteinExistence type="predicted"/>
<evidence type="ECO:0000313" key="4">
    <source>
        <dbReference type="Proteomes" id="UP001597525"/>
    </source>
</evidence>
<feature type="transmembrane region" description="Helical" evidence="1">
    <location>
        <begin position="267"/>
        <end position="286"/>
    </location>
</feature>
<feature type="transmembrane region" description="Helical" evidence="1">
    <location>
        <begin position="12"/>
        <end position="32"/>
    </location>
</feature>
<evidence type="ECO:0000256" key="1">
    <source>
        <dbReference type="SAM" id="Phobius"/>
    </source>
</evidence>
<comment type="caution">
    <text evidence="3">The sequence shown here is derived from an EMBL/GenBank/DDBJ whole genome shotgun (WGS) entry which is preliminary data.</text>
</comment>
<protein>
    <submittedName>
        <fullName evidence="3">DMT family transporter</fullName>
    </submittedName>
</protein>
<keyword evidence="1" id="KW-1133">Transmembrane helix</keyword>
<keyword evidence="1" id="KW-0812">Transmembrane</keyword>